<keyword evidence="3 8" id="KW-0812">Transmembrane</keyword>
<reference evidence="11" key="1">
    <citation type="submission" date="2016-11" db="EMBL/GenBank/DDBJ databases">
        <authorList>
            <person name="Varghese N."/>
            <person name="Submissions S."/>
        </authorList>
    </citation>
    <scope>NUCLEOTIDE SEQUENCE [LARGE SCALE GENOMIC DNA]</scope>
    <source>
        <strain evidence="11">UWOS</strain>
    </source>
</reference>
<dbReference type="Proteomes" id="UP000184275">
    <property type="component" value="Unassembled WGS sequence"/>
</dbReference>
<dbReference type="InterPro" id="IPR050790">
    <property type="entry name" value="ExbB/TolQ_transport"/>
</dbReference>
<evidence type="ECO:0000256" key="6">
    <source>
        <dbReference type="RuleBase" id="RU004057"/>
    </source>
</evidence>
<protein>
    <submittedName>
        <fullName evidence="10">Biopolymer transport protein ExbB</fullName>
    </submittedName>
</protein>
<evidence type="ECO:0000256" key="2">
    <source>
        <dbReference type="ARBA" id="ARBA00022475"/>
    </source>
</evidence>
<evidence type="ECO:0000256" key="7">
    <source>
        <dbReference type="SAM" id="Coils"/>
    </source>
</evidence>
<dbReference type="PANTHER" id="PTHR30625">
    <property type="entry name" value="PROTEIN TOLQ"/>
    <property type="match status" value="1"/>
</dbReference>
<dbReference type="PANTHER" id="PTHR30625:SF11">
    <property type="entry name" value="MOTA_TOLQ_EXBB PROTON CHANNEL DOMAIN-CONTAINING PROTEIN"/>
    <property type="match status" value="1"/>
</dbReference>
<evidence type="ECO:0000313" key="10">
    <source>
        <dbReference type="EMBL" id="SHL23236.1"/>
    </source>
</evidence>
<keyword evidence="5 8" id="KW-0472">Membrane</keyword>
<dbReference type="GO" id="GO:0017038">
    <property type="term" value="P:protein import"/>
    <property type="evidence" value="ECO:0007669"/>
    <property type="project" value="TreeGrafter"/>
</dbReference>
<keyword evidence="6" id="KW-0813">Transport</keyword>
<feature type="transmembrane region" description="Helical" evidence="8">
    <location>
        <begin position="438"/>
        <end position="460"/>
    </location>
</feature>
<dbReference type="InterPro" id="IPR016866">
    <property type="entry name" value="UCP028069"/>
</dbReference>
<sequence length="493" mass="54261">MKNALKKITVALAIGTGILLAQQPLGGSSNGDALVRERAELNKAKADLEEARQKRDMEVAARWNDREKANQERELFNQKYEEAKDELDRLMEERVRLEENVRVAREDLAQVKENAEGKRAEFLALVADKSVLEPLSRLKEQGIPFRLPARIEDFNRTAKNMTLYRDDPMKVAKSVIELAKRELAFSREIEWNKGEILFGSKVAFGDELRLGGIFAMRASSGVDSSVSMMLPAAGDKGRVFSWQEMNTAESKSGVIDAFKMAQDSSFTMIPVDVLLSTTLSSELANAEEKSFWDICRQTFRDGGILMYPIAALLLLGLLLVLERGIVLSAKGVTLRYRKVIELASAGQLEEARGLAKKLHGSVGKVVQAGILRDYPDRESAEKAIEEVFAGEVPSLERGLSSISVMATTAPLIGLLGTVMGMIQLFQVITMHGTSDPKLLAGGISVALITTEAGLIVAIPLQFLHTFMANRADAIRIRMEKAGLAVLNSRWIKG</sequence>
<dbReference type="InterPro" id="IPR002898">
    <property type="entry name" value="MotA_ExbB_proton_chnl"/>
</dbReference>
<dbReference type="GO" id="GO:0005886">
    <property type="term" value="C:plasma membrane"/>
    <property type="evidence" value="ECO:0007669"/>
    <property type="project" value="UniProtKB-SubCell"/>
</dbReference>
<evidence type="ECO:0000256" key="3">
    <source>
        <dbReference type="ARBA" id="ARBA00022692"/>
    </source>
</evidence>
<proteinExistence type="inferred from homology"/>
<evidence type="ECO:0000259" key="9">
    <source>
        <dbReference type="Pfam" id="PF01618"/>
    </source>
</evidence>
<keyword evidence="4 8" id="KW-1133">Transmembrane helix</keyword>
<evidence type="ECO:0000256" key="5">
    <source>
        <dbReference type="ARBA" id="ARBA00023136"/>
    </source>
</evidence>
<feature type="domain" description="MotA/TolQ/ExbB proton channel" evidence="9">
    <location>
        <begin position="364"/>
        <end position="479"/>
    </location>
</feature>
<accession>A0A1M6YYB2</accession>
<evidence type="ECO:0000313" key="11">
    <source>
        <dbReference type="Proteomes" id="UP000184275"/>
    </source>
</evidence>
<evidence type="ECO:0000256" key="8">
    <source>
        <dbReference type="SAM" id="Phobius"/>
    </source>
</evidence>
<gene>
    <name evidence="10" type="ORF">SAMN05720469_1507</name>
</gene>
<name>A0A1M6YYB2_9BACT</name>
<keyword evidence="11" id="KW-1185">Reference proteome</keyword>
<dbReference type="RefSeq" id="WP_073306209.1">
    <property type="nucleotide sequence ID" value="NZ_FRAW01000050.1"/>
</dbReference>
<feature type="transmembrane region" description="Helical" evidence="8">
    <location>
        <begin position="404"/>
        <end position="426"/>
    </location>
</feature>
<dbReference type="EMBL" id="FRAW01000050">
    <property type="protein sequence ID" value="SHL23236.1"/>
    <property type="molecule type" value="Genomic_DNA"/>
</dbReference>
<evidence type="ECO:0000256" key="4">
    <source>
        <dbReference type="ARBA" id="ARBA00022989"/>
    </source>
</evidence>
<dbReference type="Pfam" id="PF11932">
    <property type="entry name" value="DUF3450"/>
    <property type="match status" value="1"/>
</dbReference>
<comment type="similarity">
    <text evidence="6">Belongs to the exbB/tolQ family.</text>
</comment>
<evidence type="ECO:0000256" key="1">
    <source>
        <dbReference type="ARBA" id="ARBA00004651"/>
    </source>
</evidence>
<feature type="transmembrane region" description="Helical" evidence="8">
    <location>
        <begin position="304"/>
        <end position="321"/>
    </location>
</feature>
<organism evidence="10 11">
    <name type="scientific">Fibrobacter intestinalis</name>
    <dbReference type="NCBI Taxonomy" id="28122"/>
    <lineage>
        <taxon>Bacteria</taxon>
        <taxon>Pseudomonadati</taxon>
        <taxon>Fibrobacterota</taxon>
        <taxon>Fibrobacteria</taxon>
        <taxon>Fibrobacterales</taxon>
        <taxon>Fibrobacteraceae</taxon>
        <taxon>Fibrobacter</taxon>
    </lineage>
</organism>
<comment type="subcellular location">
    <subcellularLocation>
        <location evidence="1">Cell membrane</location>
        <topology evidence="1">Multi-pass membrane protein</topology>
    </subcellularLocation>
    <subcellularLocation>
        <location evidence="6">Membrane</location>
        <topology evidence="6">Multi-pass membrane protein</topology>
    </subcellularLocation>
</comment>
<keyword evidence="7" id="KW-0175">Coiled coil</keyword>
<keyword evidence="6" id="KW-0653">Protein transport</keyword>
<dbReference type="Pfam" id="PF01618">
    <property type="entry name" value="MotA_ExbB"/>
    <property type="match status" value="1"/>
</dbReference>
<feature type="coiled-coil region" evidence="7">
    <location>
        <begin position="31"/>
        <end position="121"/>
    </location>
</feature>
<keyword evidence="2" id="KW-1003">Cell membrane</keyword>
<dbReference type="AlphaFoldDB" id="A0A1M6YYB2"/>